<protein>
    <recommendedName>
        <fullName evidence="3">Alpha/beta hydrolase</fullName>
    </recommendedName>
</protein>
<dbReference type="RefSeq" id="WP_006525336.1">
    <property type="nucleotide sequence ID" value="NZ_GL637648.1"/>
</dbReference>
<comment type="caution">
    <text evidence="1">The sequence shown here is derived from an EMBL/GenBank/DDBJ whole genome shotgun (WGS) entry which is preliminary data.</text>
</comment>
<gene>
    <name evidence="1" type="ORF">HMPREF9430_00496</name>
</gene>
<dbReference type="InterPro" id="IPR029058">
    <property type="entry name" value="AB_hydrolase_fold"/>
</dbReference>
<dbReference type="Gene3D" id="3.40.50.1820">
    <property type="entry name" value="alpha/beta hydrolase"/>
    <property type="match status" value="1"/>
</dbReference>
<reference evidence="1 2" key="1">
    <citation type="submission" date="2010-08" db="EMBL/GenBank/DDBJ databases">
        <authorList>
            <person name="Weinstock G."/>
            <person name="Sodergren E."/>
            <person name="Clifton S."/>
            <person name="Fulton L."/>
            <person name="Fulton B."/>
            <person name="Courtney L."/>
            <person name="Fronick C."/>
            <person name="Harrison M."/>
            <person name="Strong C."/>
            <person name="Farmer C."/>
            <person name="Delahaunty K."/>
            <person name="Markovic C."/>
            <person name="Hall O."/>
            <person name="Minx P."/>
            <person name="Tomlinson C."/>
            <person name="Mitreva M."/>
            <person name="Hou S."/>
            <person name="Chen J."/>
            <person name="Wollam A."/>
            <person name="Pepin K.H."/>
            <person name="Johnson M."/>
            <person name="Bhonagiri V."/>
            <person name="Zhang X."/>
            <person name="Suruliraj S."/>
            <person name="Warren W."/>
            <person name="Chinwalla A."/>
            <person name="Mardis E.R."/>
            <person name="Wilson R.K."/>
        </authorList>
    </citation>
    <scope>NUCLEOTIDE SEQUENCE [LARGE SCALE GENOMIC DNA]</scope>
    <source>
        <strain evidence="1 2">F0204</strain>
    </source>
</reference>
<dbReference type="STRING" id="706433.HMPREF9430_00496"/>
<evidence type="ECO:0000313" key="1">
    <source>
        <dbReference type="EMBL" id="EFW24939.1"/>
    </source>
</evidence>
<name>E7MLT3_9FIRM</name>
<dbReference type="EMBL" id="AECQ01000007">
    <property type="protein sequence ID" value="EFW24939.1"/>
    <property type="molecule type" value="Genomic_DNA"/>
</dbReference>
<proteinExistence type="predicted"/>
<evidence type="ECO:0008006" key="3">
    <source>
        <dbReference type="Google" id="ProtNLM"/>
    </source>
</evidence>
<keyword evidence="2" id="KW-1185">Reference proteome</keyword>
<accession>E7MLT3</accession>
<evidence type="ECO:0000313" key="2">
    <source>
        <dbReference type="Proteomes" id="UP000004097"/>
    </source>
</evidence>
<dbReference type="SUPFAM" id="SSF53474">
    <property type="entry name" value="alpha/beta-Hydrolases"/>
    <property type="match status" value="1"/>
</dbReference>
<dbReference type="Proteomes" id="UP000004097">
    <property type="component" value="Unassembled WGS sequence"/>
</dbReference>
<organism evidence="1 2">
    <name type="scientific">Solobacterium moorei F0204</name>
    <dbReference type="NCBI Taxonomy" id="706433"/>
    <lineage>
        <taxon>Bacteria</taxon>
        <taxon>Bacillati</taxon>
        <taxon>Bacillota</taxon>
        <taxon>Erysipelotrichia</taxon>
        <taxon>Erysipelotrichales</taxon>
        <taxon>Erysipelotrichaceae</taxon>
        <taxon>Solobacterium</taxon>
    </lineage>
</organism>
<dbReference type="eggNOG" id="COG1073">
    <property type="taxonomic scope" value="Bacteria"/>
</dbReference>
<dbReference type="AlphaFoldDB" id="E7MLT3"/>
<sequence>MIGIDIMTKVAVYIHGKGGSAAEASYYKRFFGEEYDVIGFDYKSELPWAVKDEFQNYFADIFARYDEVVLIANSIGAYFSFLSLSKFNIEKAMFISPIVDMEKLILDKMKEAGISEKNLFLRKVIHTQSGEALSWDYLAYVRNNPITWNIPSSILYGKKDNMTDVATITGFSNMINASLTMMENGEHWFHTEEQMLFLDTWFAKFI</sequence>
<dbReference type="HOGENOM" id="CLU_105772_1_0_9"/>